<feature type="repeat" description="TPR" evidence="1">
    <location>
        <begin position="300"/>
        <end position="333"/>
    </location>
</feature>
<evidence type="ECO:0000256" key="1">
    <source>
        <dbReference type="PROSITE-ProRule" id="PRU00339"/>
    </source>
</evidence>
<dbReference type="SMART" id="SM00317">
    <property type="entry name" value="SET"/>
    <property type="match status" value="1"/>
</dbReference>
<dbReference type="InterPro" id="IPR046341">
    <property type="entry name" value="SET_dom_sf"/>
</dbReference>
<protein>
    <recommendedName>
        <fullName evidence="2">SET domain-containing protein</fullName>
    </recommendedName>
</protein>
<sequence>MASANSSQASISSELLSWITHEHAELVNHIELCSGTPSKSRLISRPWLEDQFSKGDIFGLMTAPITSGSDEERILRPSWLQQMAYFGPCETKLENLRQVSLNQLKVNRPVLESMIVIRTFTDPNFDRYLCAAVEDIKGVVDCIVLQNRDISLTPEEILPKGIVFAVKEPFYFTFPGGQHGILVEHPSNLFELDISDNLYPARWRREVIAQYPNGARQLQAEGNRAFVEKKFADAIRLWEIAISLCTPNEKSWERTILRNLALANLSLGRFQQALVDARAALPDTDAMEDEFDEKEKTLHSSAMFRAGLALYGLRQFRAALARFEQALSLNPQTPLFSRGRDRASQRIRERDEAAYDFEAISASITPGNPHADVADFFRNIKSVEIDPNCGYGLRATKHIAMGDIVMCEKAFVASFEGKDSAAPFATWLGRTAITNRLGAHLPNYRPDILDLGNGSPAMWSGQLVDGRPAIDCFAAHRAVYNCAYTMDALHSRDTHFDFEKWDKQRLKHSGLWRMISMMNHACDANSVRSYLGDFMIIRAAKNIKEGDEITMAYNNSRVVHADAMKLQADLESKYAFRCQCAVCKADEQCPRDLLTTRSDIYAKFYADFKLYLASSSSMPSPQTGVFTPPPGASLSPNHHHPELGRFEKYHHFMKKTYPEEVYGNLRPELCLVDFACAKVCNDEIKTRPNVLLKWALRCLRDSGLRLAIDEAQEKLTWDTMAGAVPMEFNVEAALYVCMAYKRLGKRTLAQRFRELAELLWVIYTGTPIGFKDKFHDPDIWI</sequence>
<dbReference type="SMART" id="SM00028">
    <property type="entry name" value="TPR"/>
    <property type="match status" value="3"/>
</dbReference>
<reference evidence="3 4" key="1">
    <citation type="submission" date="2023-01" db="EMBL/GenBank/DDBJ databases">
        <title>Analysis of 21 Apiospora genomes using comparative genomics revels a genus with tremendous synthesis potential of carbohydrate active enzymes and secondary metabolites.</title>
        <authorList>
            <person name="Sorensen T."/>
        </authorList>
    </citation>
    <scope>NUCLEOTIDE SEQUENCE [LARGE SCALE GENOMIC DNA]</scope>
    <source>
        <strain evidence="3 4">CBS 33761</strain>
    </source>
</reference>
<dbReference type="InterPro" id="IPR001214">
    <property type="entry name" value="SET_dom"/>
</dbReference>
<dbReference type="SUPFAM" id="SSF82199">
    <property type="entry name" value="SET domain"/>
    <property type="match status" value="1"/>
</dbReference>
<dbReference type="InterPro" id="IPR019734">
    <property type="entry name" value="TPR_rpt"/>
</dbReference>
<gene>
    <name evidence="3" type="ORF">PG993_011406</name>
</gene>
<evidence type="ECO:0000313" key="4">
    <source>
        <dbReference type="Proteomes" id="UP001444661"/>
    </source>
</evidence>
<dbReference type="InterPro" id="IPR011990">
    <property type="entry name" value="TPR-like_helical_dom_sf"/>
</dbReference>
<accession>A0ABR1SE76</accession>
<evidence type="ECO:0000313" key="3">
    <source>
        <dbReference type="EMBL" id="KAK8030115.1"/>
    </source>
</evidence>
<dbReference type="Pfam" id="PF00856">
    <property type="entry name" value="SET"/>
    <property type="match status" value="1"/>
</dbReference>
<dbReference type="EMBL" id="JAQQWK010000010">
    <property type="protein sequence ID" value="KAK8030115.1"/>
    <property type="molecule type" value="Genomic_DNA"/>
</dbReference>
<dbReference type="PANTHER" id="PTHR47643:SF2">
    <property type="entry name" value="TPR DOMAIN PROTEIN (AFU_ORTHOLOGUE AFUA_5G12710)"/>
    <property type="match status" value="1"/>
</dbReference>
<feature type="domain" description="SET" evidence="2">
    <location>
        <begin position="378"/>
        <end position="554"/>
    </location>
</feature>
<dbReference type="Gene3D" id="2.170.270.10">
    <property type="entry name" value="SET domain"/>
    <property type="match status" value="1"/>
</dbReference>
<dbReference type="PANTHER" id="PTHR47643">
    <property type="entry name" value="TPR DOMAIN PROTEIN (AFU_ORTHOLOGUE AFUA_5G12710)"/>
    <property type="match status" value="1"/>
</dbReference>
<keyword evidence="4" id="KW-1185">Reference proteome</keyword>
<keyword evidence="1" id="KW-0802">TPR repeat</keyword>
<dbReference type="SUPFAM" id="SSF48452">
    <property type="entry name" value="TPR-like"/>
    <property type="match status" value="1"/>
</dbReference>
<proteinExistence type="predicted"/>
<dbReference type="Proteomes" id="UP001444661">
    <property type="component" value="Unassembled WGS sequence"/>
</dbReference>
<dbReference type="PROSITE" id="PS50280">
    <property type="entry name" value="SET"/>
    <property type="match status" value="1"/>
</dbReference>
<dbReference type="Gene3D" id="1.25.40.10">
    <property type="entry name" value="Tetratricopeptide repeat domain"/>
    <property type="match status" value="1"/>
</dbReference>
<name>A0ABR1SE76_9PEZI</name>
<dbReference type="PROSITE" id="PS50005">
    <property type="entry name" value="TPR"/>
    <property type="match status" value="1"/>
</dbReference>
<evidence type="ECO:0000259" key="2">
    <source>
        <dbReference type="PROSITE" id="PS50280"/>
    </source>
</evidence>
<organism evidence="3 4">
    <name type="scientific">Apiospora rasikravindrae</name>
    <dbReference type="NCBI Taxonomy" id="990691"/>
    <lineage>
        <taxon>Eukaryota</taxon>
        <taxon>Fungi</taxon>
        <taxon>Dikarya</taxon>
        <taxon>Ascomycota</taxon>
        <taxon>Pezizomycotina</taxon>
        <taxon>Sordariomycetes</taxon>
        <taxon>Xylariomycetidae</taxon>
        <taxon>Amphisphaeriales</taxon>
        <taxon>Apiosporaceae</taxon>
        <taxon>Apiospora</taxon>
    </lineage>
</organism>
<comment type="caution">
    <text evidence="3">The sequence shown here is derived from an EMBL/GenBank/DDBJ whole genome shotgun (WGS) entry which is preliminary data.</text>
</comment>
<dbReference type="InterPro" id="IPR053209">
    <property type="entry name" value="Gramillin-biosynth_MTr"/>
</dbReference>